<feature type="region of interest" description="Disordered" evidence="1">
    <location>
        <begin position="119"/>
        <end position="145"/>
    </location>
</feature>
<feature type="compositionally biased region" description="Low complexity" evidence="1">
    <location>
        <begin position="1"/>
        <end position="16"/>
    </location>
</feature>
<proteinExistence type="predicted"/>
<protein>
    <submittedName>
        <fullName evidence="2">Uncharacterized protein</fullName>
    </submittedName>
</protein>
<dbReference type="Proteomes" id="UP000250266">
    <property type="component" value="Unassembled WGS sequence"/>
</dbReference>
<evidence type="ECO:0000313" key="3">
    <source>
        <dbReference type="Proteomes" id="UP000250266"/>
    </source>
</evidence>
<reference evidence="2 3" key="1">
    <citation type="journal article" date="2016" name="Nat. Commun.">
        <title>Ectomycorrhizal ecology is imprinted in the genome of the dominant symbiotic fungus Cenococcum geophilum.</title>
        <authorList>
            <consortium name="DOE Joint Genome Institute"/>
            <person name="Peter M."/>
            <person name="Kohler A."/>
            <person name="Ohm R.A."/>
            <person name="Kuo A."/>
            <person name="Krutzmann J."/>
            <person name="Morin E."/>
            <person name="Arend M."/>
            <person name="Barry K.W."/>
            <person name="Binder M."/>
            <person name="Choi C."/>
            <person name="Clum A."/>
            <person name="Copeland A."/>
            <person name="Grisel N."/>
            <person name="Haridas S."/>
            <person name="Kipfer T."/>
            <person name="LaButti K."/>
            <person name="Lindquist E."/>
            <person name="Lipzen A."/>
            <person name="Maire R."/>
            <person name="Meier B."/>
            <person name="Mihaltcheva S."/>
            <person name="Molinier V."/>
            <person name="Murat C."/>
            <person name="Poggeler S."/>
            <person name="Quandt C.A."/>
            <person name="Sperisen C."/>
            <person name="Tritt A."/>
            <person name="Tisserant E."/>
            <person name="Crous P.W."/>
            <person name="Henrissat B."/>
            <person name="Nehls U."/>
            <person name="Egli S."/>
            <person name="Spatafora J.W."/>
            <person name="Grigoriev I.V."/>
            <person name="Martin F.M."/>
        </authorList>
    </citation>
    <scope>NUCLEOTIDE SEQUENCE [LARGE SCALE GENOMIC DNA]</scope>
    <source>
        <strain evidence="2 3">CBS 459.81</strain>
    </source>
</reference>
<dbReference type="OrthoDB" id="3945813at2759"/>
<organism evidence="2 3">
    <name type="scientific">Lepidopterella palustris CBS 459.81</name>
    <dbReference type="NCBI Taxonomy" id="1314670"/>
    <lineage>
        <taxon>Eukaryota</taxon>
        <taxon>Fungi</taxon>
        <taxon>Dikarya</taxon>
        <taxon>Ascomycota</taxon>
        <taxon>Pezizomycotina</taxon>
        <taxon>Dothideomycetes</taxon>
        <taxon>Pleosporomycetidae</taxon>
        <taxon>Mytilinidiales</taxon>
        <taxon>Argynnaceae</taxon>
        <taxon>Lepidopterella</taxon>
    </lineage>
</organism>
<feature type="region of interest" description="Disordered" evidence="1">
    <location>
        <begin position="1"/>
        <end position="33"/>
    </location>
</feature>
<dbReference type="EMBL" id="KV745021">
    <property type="protein sequence ID" value="OCK79140.1"/>
    <property type="molecule type" value="Genomic_DNA"/>
</dbReference>
<keyword evidence="3" id="KW-1185">Reference proteome</keyword>
<accession>A0A8E2E8C2</accession>
<evidence type="ECO:0000313" key="2">
    <source>
        <dbReference type="EMBL" id="OCK79140.1"/>
    </source>
</evidence>
<sequence length="198" mass="21344">MPTAPTTTIPTILNPSSPNPTTNDTDISAPPLPLPVPTQIQVLTDLRAMYARQIEELDRHIAELRIIAATDADVAAMSEEEETTKSPRSSVVAPLSPLPASNIMHAGHTPLNARAQSLERSSQSVGSTPEEYLSGPLTLPLNPGDGGDETIPVRVLEEKLAGVAKEQEEDRLEGEVVREDEVMEYVVEVDGVLLKNPR</sequence>
<evidence type="ECO:0000256" key="1">
    <source>
        <dbReference type="SAM" id="MobiDB-lite"/>
    </source>
</evidence>
<gene>
    <name evidence="2" type="ORF">K432DRAFT_383351</name>
</gene>
<dbReference type="AlphaFoldDB" id="A0A8E2E8C2"/>
<name>A0A8E2E8C2_9PEZI</name>